<dbReference type="AlphaFoldDB" id="A0A239DD11"/>
<organism evidence="2 3">
    <name type="scientific">Dokdonia pacifica</name>
    <dbReference type="NCBI Taxonomy" id="1627892"/>
    <lineage>
        <taxon>Bacteria</taxon>
        <taxon>Pseudomonadati</taxon>
        <taxon>Bacteroidota</taxon>
        <taxon>Flavobacteriia</taxon>
        <taxon>Flavobacteriales</taxon>
        <taxon>Flavobacteriaceae</taxon>
        <taxon>Dokdonia</taxon>
    </lineage>
</organism>
<dbReference type="RefSeq" id="WP_143337224.1">
    <property type="nucleotide sequence ID" value="NZ_BMEP01000010.1"/>
</dbReference>
<accession>A0A239DD11</accession>
<dbReference type="OrthoDB" id="1231337at2"/>
<reference evidence="2 3" key="1">
    <citation type="submission" date="2017-06" db="EMBL/GenBank/DDBJ databases">
        <authorList>
            <person name="Kim H.J."/>
            <person name="Triplett B.A."/>
        </authorList>
    </citation>
    <scope>NUCLEOTIDE SEQUENCE [LARGE SCALE GENOMIC DNA]</scope>
    <source>
        <strain evidence="2 3">DSM 25597</strain>
    </source>
</reference>
<keyword evidence="1" id="KW-0732">Signal</keyword>
<protein>
    <recommendedName>
        <fullName evidence="4">DUF1735 domain-containing protein</fullName>
    </recommendedName>
</protein>
<evidence type="ECO:0000313" key="2">
    <source>
        <dbReference type="EMBL" id="SNS30220.1"/>
    </source>
</evidence>
<gene>
    <name evidence="2" type="ORF">SAMN06265376_110108</name>
</gene>
<evidence type="ECO:0000256" key="1">
    <source>
        <dbReference type="SAM" id="SignalP"/>
    </source>
</evidence>
<keyword evidence="3" id="KW-1185">Reference proteome</keyword>
<evidence type="ECO:0000313" key="3">
    <source>
        <dbReference type="Proteomes" id="UP000198379"/>
    </source>
</evidence>
<name>A0A239DD11_9FLAO</name>
<proteinExistence type="predicted"/>
<evidence type="ECO:0008006" key="4">
    <source>
        <dbReference type="Google" id="ProtNLM"/>
    </source>
</evidence>
<dbReference type="Proteomes" id="UP000198379">
    <property type="component" value="Unassembled WGS sequence"/>
</dbReference>
<sequence>MKKSLILVMLAAASFAHAQIGINTTDPTKTLDVNGELRIRNTPVEGSTPATTLAVDNNGNVVKSNRLSLYDIATTEAANSIRTTLSAGTSTINDLDIGLSQTITIPANYEAVIKVTYSVPMGAEVEEIPLGTYMGIRFLKNGIEASAGSRKFSLPLQGDAAGHSSHIAKMNTLSALYTEILPATSSDRTFTFSLDGYIEQNAEVDDITYVFNRYAQSGANYNWGNANMTVEVYIK</sequence>
<feature type="signal peptide" evidence="1">
    <location>
        <begin position="1"/>
        <end position="18"/>
    </location>
</feature>
<feature type="chain" id="PRO_5012782840" description="DUF1735 domain-containing protein" evidence="1">
    <location>
        <begin position="19"/>
        <end position="235"/>
    </location>
</feature>
<dbReference type="EMBL" id="FZNY01000010">
    <property type="protein sequence ID" value="SNS30220.1"/>
    <property type="molecule type" value="Genomic_DNA"/>
</dbReference>